<keyword evidence="4" id="KW-1185">Reference proteome</keyword>
<dbReference type="Proteomes" id="UP000799324">
    <property type="component" value="Unassembled WGS sequence"/>
</dbReference>
<feature type="coiled-coil region" evidence="1">
    <location>
        <begin position="116"/>
        <end position="185"/>
    </location>
</feature>
<gene>
    <name evidence="3" type="ORF">K491DRAFT_722999</name>
</gene>
<keyword evidence="1" id="KW-0175">Coiled coil</keyword>
<evidence type="ECO:0000256" key="2">
    <source>
        <dbReference type="SAM" id="MobiDB-lite"/>
    </source>
</evidence>
<proteinExistence type="predicted"/>
<reference evidence="3" key="1">
    <citation type="journal article" date="2020" name="Stud. Mycol.">
        <title>101 Dothideomycetes genomes: a test case for predicting lifestyles and emergence of pathogens.</title>
        <authorList>
            <person name="Haridas S."/>
            <person name="Albert R."/>
            <person name="Binder M."/>
            <person name="Bloem J."/>
            <person name="Labutti K."/>
            <person name="Salamov A."/>
            <person name="Andreopoulos B."/>
            <person name="Baker S."/>
            <person name="Barry K."/>
            <person name="Bills G."/>
            <person name="Bluhm B."/>
            <person name="Cannon C."/>
            <person name="Castanera R."/>
            <person name="Culley D."/>
            <person name="Daum C."/>
            <person name="Ezra D."/>
            <person name="Gonzalez J."/>
            <person name="Henrissat B."/>
            <person name="Kuo A."/>
            <person name="Liang C."/>
            <person name="Lipzen A."/>
            <person name="Lutzoni F."/>
            <person name="Magnuson J."/>
            <person name="Mondo S."/>
            <person name="Nolan M."/>
            <person name="Ohm R."/>
            <person name="Pangilinan J."/>
            <person name="Park H.-J."/>
            <person name="Ramirez L."/>
            <person name="Alfaro M."/>
            <person name="Sun H."/>
            <person name="Tritt A."/>
            <person name="Yoshinaga Y."/>
            <person name="Zwiers L.-H."/>
            <person name="Turgeon B."/>
            <person name="Goodwin S."/>
            <person name="Spatafora J."/>
            <person name="Crous P."/>
            <person name="Grigoriev I."/>
        </authorList>
    </citation>
    <scope>NUCLEOTIDE SEQUENCE</scope>
    <source>
        <strain evidence="3">CBS 122681</strain>
    </source>
</reference>
<feature type="region of interest" description="Disordered" evidence="2">
    <location>
        <begin position="1"/>
        <end position="40"/>
    </location>
</feature>
<evidence type="ECO:0000256" key="1">
    <source>
        <dbReference type="SAM" id="Coils"/>
    </source>
</evidence>
<dbReference type="AlphaFoldDB" id="A0A6A6SNK1"/>
<evidence type="ECO:0000313" key="4">
    <source>
        <dbReference type="Proteomes" id="UP000799324"/>
    </source>
</evidence>
<protein>
    <submittedName>
        <fullName evidence="3">Uncharacterized protein</fullName>
    </submittedName>
</protein>
<dbReference type="EMBL" id="MU004570">
    <property type="protein sequence ID" value="KAF2647928.1"/>
    <property type="molecule type" value="Genomic_DNA"/>
</dbReference>
<sequence length="198" mass="22656">MQLAISKGKMGTKNKSNDFELRPAKKARRCRDDDSEQGSLSLFVPEQSPENLAEARIKKEYMAKLAQSKNEYKEKLAHIESDYKSKLVTRESQLQGEILKLRLQVENKRTRTGIALERTQDQYAEAEKEGRMLETRIGDLAKQVKAGEHGKTALQDKVKGLESRIKRLEDRNKILQRQVIDQKKTQAPSGFVNKLMKG</sequence>
<organism evidence="3 4">
    <name type="scientific">Lophiostoma macrostomum CBS 122681</name>
    <dbReference type="NCBI Taxonomy" id="1314788"/>
    <lineage>
        <taxon>Eukaryota</taxon>
        <taxon>Fungi</taxon>
        <taxon>Dikarya</taxon>
        <taxon>Ascomycota</taxon>
        <taxon>Pezizomycotina</taxon>
        <taxon>Dothideomycetes</taxon>
        <taxon>Pleosporomycetidae</taxon>
        <taxon>Pleosporales</taxon>
        <taxon>Lophiostomataceae</taxon>
        <taxon>Lophiostoma</taxon>
    </lineage>
</organism>
<name>A0A6A6SNK1_9PLEO</name>
<evidence type="ECO:0000313" key="3">
    <source>
        <dbReference type="EMBL" id="KAF2647928.1"/>
    </source>
</evidence>
<accession>A0A6A6SNK1</accession>